<proteinExistence type="inferred from homology"/>
<evidence type="ECO:0000256" key="10">
    <source>
        <dbReference type="ARBA" id="ARBA00049431"/>
    </source>
</evidence>
<feature type="region of interest" description="Disordered" evidence="12">
    <location>
        <begin position="842"/>
        <end position="867"/>
    </location>
</feature>
<evidence type="ECO:0000256" key="2">
    <source>
        <dbReference type="ARBA" id="ARBA00007502"/>
    </source>
</evidence>
<keyword evidence="3" id="KW-0158">Chromosome</keyword>
<feature type="compositionally biased region" description="Polar residues" evidence="12">
    <location>
        <begin position="203"/>
        <end position="213"/>
    </location>
</feature>
<dbReference type="GO" id="GO:0045944">
    <property type="term" value="P:positive regulation of transcription by RNA polymerase II"/>
    <property type="evidence" value="ECO:0007669"/>
    <property type="project" value="TreeGrafter"/>
</dbReference>
<comment type="catalytic activity">
    <reaction evidence="11">
        <text>a 5-methyl-2'-deoxycytidine in DNA + 2-oxoglutarate + O2 = a 5-hydroxymethyl-2'-deoxycytidine in DNA + succinate + CO2</text>
        <dbReference type="Rhea" id="RHEA:52636"/>
        <dbReference type="Rhea" id="RHEA-COMP:11370"/>
        <dbReference type="Rhea" id="RHEA-COMP:13315"/>
        <dbReference type="ChEBI" id="CHEBI:15379"/>
        <dbReference type="ChEBI" id="CHEBI:16526"/>
        <dbReference type="ChEBI" id="CHEBI:16810"/>
        <dbReference type="ChEBI" id="CHEBI:30031"/>
        <dbReference type="ChEBI" id="CHEBI:85454"/>
        <dbReference type="ChEBI" id="CHEBI:136731"/>
        <dbReference type="EC" id="1.14.11.80"/>
    </reaction>
</comment>
<sequence length="2695" mass="293943">MQVNGRKDTAPRVSCTGDLIILCYSQPSTLQRSLLCSECLTSERATKLTNRQQSQVHYHHQQQQQQPQQQFHQGEYPQHQWQFPHHPQQPPPHYQQHVNSFSSVPQQSYLSSQQPQHSAQPLTGPQPPNGNGYGIHPATHQQNQHHTDVDNFPYSFYPQQAPSGVATQAPQTGQSCFPDQTQHQNYANPGQLSSAPLPGQLFSPDSGTSGNQQADHVLDHHLSLDNVHLPEGSLPSSTDHPPQIPLSHIESILSTAEQPQEPGSDIGSSLPQLFDDVDQLPSWHASFDQVHVPGGHTQQSGALPSSLPILQHSPQGALPSFNSFSSYSKSTMQQTTGTNSVKPPPFMNAGNLPIQNQHAQINGFSGSLGENSGWGTSFHNSFPQGTTSTNNSVYPMQAYANNPLSAQVLGNKFSASNSQAYPQPNPNSAAHLITESNLKPQESVVEQPSAPAKKPRKPKKKKEEAAVADSDQISAKPKAKKKPRKKADKEKLPAAAIESLNDDPISPGPCLSPTFIASLSSKRAPETPVSCSVITSTSTKPHIFTGCLPGIVSAQSSSITSPASSQQRIPLSMSPSVIGSQTQALYLSEQKTVTSLPFPSSSSGTMMNTNADRSPSPNPISPGFLASLSASKDNPPPVAKKRNKRVTSTGDKSRNKSNSAVSKPIPGPAVSSAVLNTAMVPSINSTSTPSMFGLTSSHALAPAVPPPQGLSSLAPSSFPEPLHTYSHLQHHSLEFQYPTPPMEEEESKMASPRPYLSPTFLASLSHQNGPSNFPPTSFSSSSSPSSSQHPTLSPLEENSHLCLPTPPNSAGPKHGEPGLSKEEQTSRILEIIAREKEKQLQVKAAAAAENPQEPRKKKKKKSQQQKALEVVTPGITNPLELRSVDAASRGDLCSTLQYSNQSFEGFSNNGGPPCFSDPQQQPYQGQYQPHLVNNSTSSQASTPGFPHLSPQMQGTMYQPGAVPFRHQDSNLYNQTLSGVTMNQGQFSSGEYHEYGSNRVLLGNRPDPPNTWVNNNNAVDISHNKKLPGTPQHMMNGQARPFAFNNVNQIDKTRMCGPGPGGDMTHRMPLTTSPAYASHQESIVKSEPVEVVPGCGHYQLNAGLLQPGSQQNPSLRFDQSISNPHSPAVSQQITNKHQWNRLQHKVDIKTECPQVNSYPNQTQHSLMSPVQDPKLVKLEVSEDKQTKTWDFDTVSTDLNHLEATVPAALESLTPTLPALLQPGLKQELPLSVNLVNHPRQQVGTSKAPKLEMSELKSPNSSMMCSDKVSFPSLSPDGKLKKKRGRPPKYITDNGLIILKPDMKEFKLGAPSSPGRACVKLEPECEMAAAVDHPGLSEVKEEETRSGLAARLTHNLKEVPNCSCLGAEYVPSETLEGPYYTQLGAARDILGIRKLMEERTGMTGVAIRIEKVIYTTKEGKSKEGCPIAKWIIRRSGPEEKFLVIVRCRPRHFCDTATLIVTIVAWEGVPLPQADSLYESVARTLPKSGLETDRRCGLNEKKTCACQGVDLLRRGASFSFGCSWSMYYNGCKFARSLQARKFKLKDITHEEELEEQMQTLATDIAPLYSRLAPDAFRNQTRFEQKASDCRLGRQPGRPFSGVTAVVDFCCHSHRDIHNMNNGSTVVVNLMKHRGSGPAQDEQFHVLPLYVLDATDEYGSRQGQVDKVRAGALQVLNQYPTQVRTRSAPYRPCKRNRTGLLLKKGLIKKLRLGKARILSISGTKKNVNAGNSRIGRGIFSKIGGMLKKEGKSFHLNGLSETGNLSLRDKVDDVLTPTNGRYNEVNKNAVVEEQVNGMGQRVDSFGLHGPQTNSIVEGSTHKLGDVPNIAVNLNQSKSPSLVQQQLKSEASSLSAGLPVTLNISGKNDSLQSSVSLAAETVEQSSLENTKLILSNSTTVSLSLPVTSYQGSITSAVSAISTSSFTCLSSQSISYTASSNPSSNNPMHSKICLPVPQNLVTAQEQKSPKFAAETSNITCKDKFDTDFMPSKPSIYTHCHLNNEAVTSMEKTTESHAECLPSYQESLCRLEVSESSFNSLPQGPPPPCFPTRPHSASGDHQYGASLKGQVHQVRTSVCSQILSRGVNSCPPSPLDRVPLRPSSTSSVPEAGLHLVNQLNKSYIQRFAQLDSHINDQSVVRADGLLTDPGRIMRPSSRLSEPGFGQPKQSHLDLQRSQSVGVDGKYSPQIKYSSQAFNQNGPQSGMNDLCGENYEGPVSSDQQELPEEEDFHSDICELDTDLDSSSSSLWSTPLVVPVDDSPRKHFGHHSRVEFLNGTGSQCSILAEGAIGCLSSAKKLNRINSCPSVIERSSSNTYPDLSQSSVIESGSLTPGKRVKVHKSEGFVVPTTTQGPSEPPYQVLDSSIVSVKTATNHEVFEDPAVGGVAIALCHGAVLFEVAKRELHATTALRNPNRYRPNRISLVFYQHKNLNLSQHGYREYQRKSAERRRLAEERRLLLAMREAEGMGQREEGEITPEMLAALQQRNLSFTSALMKMDRKKSPYGLHLSTELRNSGESRNMAQAGNVPTSSTFPKHMRRSYSDPFQTSDLHNLEHTYEQKNHIESGIGVKDEVGLAGSQVQKEFMSSQMENNGKECGYFIPRPVAGALESSLEPQTVQSKAQPVIDSWKSHGSLELGSSSHSQWTDSTPHHPLPVGDTWPQQEMEVEPASEEDLKRRMFESLSELDADNWLQDFPDSTEGGRV</sequence>
<accession>A0AAE0XTZ8</accession>
<comment type="catalytic activity">
    <reaction evidence="10 11">
        <text>a 5-hydroxymethyl-2'-deoxycytidine in DNA + 2-oxoglutarate + O2 = a 5-formyl-2'-deoxycytidine in DNA + succinate + CO2 + H2O</text>
        <dbReference type="Rhea" id="RHEA:53828"/>
        <dbReference type="Rhea" id="RHEA-COMP:13315"/>
        <dbReference type="Rhea" id="RHEA-COMP:13656"/>
        <dbReference type="ChEBI" id="CHEBI:15377"/>
        <dbReference type="ChEBI" id="CHEBI:15379"/>
        <dbReference type="ChEBI" id="CHEBI:16526"/>
        <dbReference type="ChEBI" id="CHEBI:16810"/>
        <dbReference type="ChEBI" id="CHEBI:30031"/>
        <dbReference type="ChEBI" id="CHEBI:136731"/>
        <dbReference type="ChEBI" id="CHEBI:137731"/>
        <dbReference type="EC" id="1.14.11.80"/>
    </reaction>
</comment>
<feature type="compositionally biased region" description="Polar residues" evidence="12">
    <location>
        <begin position="646"/>
        <end position="661"/>
    </location>
</feature>
<feature type="compositionally biased region" description="Basic residues" evidence="12">
    <location>
        <begin position="477"/>
        <end position="486"/>
    </location>
</feature>
<feature type="compositionally biased region" description="Low complexity" evidence="12">
    <location>
        <begin position="52"/>
        <end position="86"/>
    </location>
</feature>
<evidence type="ECO:0000256" key="12">
    <source>
        <dbReference type="SAM" id="MobiDB-lite"/>
    </source>
</evidence>
<comment type="similarity">
    <text evidence="2 11">Belongs to the TET family.</text>
</comment>
<protein>
    <recommendedName>
        <fullName evidence="11">Methylcytosine dioxygenase TET</fullName>
        <ecNumber evidence="11">1.14.11.80</ecNumber>
    </recommendedName>
</protein>
<keyword evidence="15" id="KW-1185">Reference proteome</keyword>
<feature type="compositionally biased region" description="Low complexity" evidence="12">
    <location>
        <begin position="770"/>
        <end position="795"/>
    </location>
</feature>
<dbReference type="InterPro" id="IPR046942">
    <property type="entry name" value="TET_oxygenase"/>
</dbReference>
<feature type="compositionally biased region" description="Polar residues" evidence="12">
    <location>
        <begin position="596"/>
        <end position="615"/>
    </location>
</feature>
<evidence type="ECO:0000256" key="7">
    <source>
        <dbReference type="ARBA" id="ARBA00023002"/>
    </source>
</evidence>
<dbReference type="PANTHER" id="PTHR23358">
    <property type="entry name" value="METHYLCYTOSINE DIOXYGENASE TET"/>
    <property type="match status" value="1"/>
</dbReference>
<dbReference type="EC" id="1.14.11.80" evidence="11"/>
<evidence type="ECO:0000256" key="6">
    <source>
        <dbReference type="ARBA" id="ARBA00022964"/>
    </source>
</evidence>
<dbReference type="Proteomes" id="UP001283361">
    <property type="component" value="Unassembled WGS sequence"/>
</dbReference>
<feature type="compositionally biased region" description="Polar residues" evidence="12">
    <location>
        <begin position="2510"/>
        <end position="2525"/>
    </location>
</feature>
<evidence type="ECO:0000259" key="13">
    <source>
        <dbReference type="SMART" id="SM01333"/>
    </source>
</evidence>
<evidence type="ECO:0000256" key="9">
    <source>
        <dbReference type="ARBA" id="ARBA00047840"/>
    </source>
</evidence>
<evidence type="ECO:0000256" key="5">
    <source>
        <dbReference type="ARBA" id="ARBA00022833"/>
    </source>
</evidence>
<gene>
    <name evidence="14" type="ORF">RRG08_036992</name>
</gene>
<comment type="caution">
    <text evidence="14">The sequence shown here is derived from an EMBL/GenBank/DDBJ whole genome shotgun (WGS) entry which is preliminary data.</text>
</comment>
<evidence type="ECO:0000256" key="3">
    <source>
        <dbReference type="ARBA" id="ARBA00022454"/>
    </source>
</evidence>
<feature type="region of interest" description="Disordered" evidence="12">
    <location>
        <begin position="2623"/>
        <end position="2671"/>
    </location>
</feature>
<keyword evidence="6 11" id="KW-0223">Dioxygenase</keyword>
<reference evidence="14" key="1">
    <citation type="journal article" date="2023" name="G3 (Bethesda)">
        <title>A reference genome for the long-term kleptoplast-retaining sea slug Elysia crispata morphotype clarki.</title>
        <authorList>
            <person name="Eastman K.E."/>
            <person name="Pendleton A.L."/>
            <person name="Shaikh M.A."/>
            <person name="Suttiyut T."/>
            <person name="Ogas R."/>
            <person name="Tomko P."/>
            <person name="Gavelis G."/>
            <person name="Widhalm J.R."/>
            <person name="Wisecaver J.H."/>
        </authorList>
    </citation>
    <scope>NUCLEOTIDE SEQUENCE</scope>
    <source>
        <strain evidence="14">ECLA1</strain>
    </source>
</reference>
<dbReference type="PANTHER" id="PTHR23358:SF6">
    <property type="entry name" value="METHYLCYTOSINE DIOXYGENASE TET"/>
    <property type="match status" value="1"/>
</dbReference>
<evidence type="ECO:0000256" key="4">
    <source>
        <dbReference type="ARBA" id="ARBA00022723"/>
    </source>
</evidence>
<dbReference type="GO" id="GO:0005694">
    <property type="term" value="C:chromosome"/>
    <property type="evidence" value="ECO:0007669"/>
    <property type="project" value="UniProtKB-SubCell"/>
</dbReference>
<dbReference type="GO" id="GO:0008270">
    <property type="term" value="F:zinc ion binding"/>
    <property type="evidence" value="ECO:0007669"/>
    <property type="project" value="UniProtKB-UniRule"/>
</dbReference>
<evidence type="ECO:0000313" key="15">
    <source>
        <dbReference type="Proteomes" id="UP001283361"/>
    </source>
</evidence>
<name>A0AAE0XTZ8_9GAST</name>
<feature type="region of interest" description="Disordered" evidence="12">
    <location>
        <begin position="2138"/>
        <end position="2219"/>
    </location>
</feature>
<feature type="region of interest" description="Disordered" evidence="12">
    <location>
        <begin position="904"/>
        <end position="951"/>
    </location>
</feature>
<dbReference type="SMART" id="SM01333">
    <property type="entry name" value="Tet_JBP"/>
    <property type="match status" value="1"/>
</dbReference>
<feature type="region of interest" description="Disordered" evidence="12">
    <location>
        <begin position="596"/>
        <end position="669"/>
    </location>
</feature>
<dbReference type="GO" id="GO:0141166">
    <property type="term" value="P:chromosomal 5-methylcytosine DNA demethylation pathway"/>
    <property type="evidence" value="ECO:0007669"/>
    <property type="project" value="UniProtKB-UniRule"/>
</dbReference>
<dbReference type="InterPro" id="IPR024779">
    <property type="entry name" value="2OGFeDO_JBP1/TET_oxygenase_dom"/>
</dbReference>
<comment type="catalytic activity">
    <reaction evidence="9 11">
        <text>a 5-formyl-2'-deoxycytidine in DNA + 2-oxoglutarate + O2 = a 5-carboxyl-2'-deoxycytidine in DNA + succinate + CO2 + H(+)</text>
        <dbReference type="Rhea" id="RHEA:53832"/>
        <dbReference type="Rhea" id="RHEA-COMP:13656"/>
        <dbReference type="Rhea" id="RHEA-COMP:13657"/>
        <dbReference type="ChEBI" id="CHEBI:15378"/>
        <dbReference type="ChEBI" id="CHEBI:15379"/>
        <dbReference type="ChEBI" id="CHEBI:16526"/>
        <dbReference type="ChEBI" id="CHEBI:16810"/>
        <dbReference type="ChEBI" id="CHEBI:30031"/>
        <dbReference type="ChEBI" id="CHEBI:137731"/>
        <dbReference type="ChEBI" id="CHEBI:137732"/>
        <dbReference type="EC" id="1.14.11.80"/>
    </reaction>
</comment>
<feature type="compositionally biased region" description="Polar residues" evidence="12">
    <location>
        <begin position="931"/>
        <end position="942"/>
    </location>
</feature>
<keyword evidence="5 11" id="KW-0862">Zinc</keyword>
<feature type="region of interest" description="Disordered" evidence="12">
    <location>
        <begin position="320"/>
        <end position="339"/>
    </location>
</feature>
<keyword evidence="7 11" id="KW-0560">Oxidoreductase</keyword>
<comment type="subcellular location">
    <subcellularLocation>
        <location evidence="1">Chromosome</location>
    </subcellularLocation>
</comment>
<feature type="compositionally biased region" description="Low complexity" evidence="12">
    <location>
        <begin position="94"/>
        <end position="118"/>
    </location>
</feature>
<organism evidence="14 15">
    <name type="scientific">Elysia crispata</name>
    <name type="common">lettuce slug</name>
    <dbReference type="NCBI Taxonomy" id="231223"/>
    <lineage>
        <taxon>Eukaryota</taxon>
        <taxon>Metazoa</taxon>
        <taxon>Spiralia</taxon>
        <taxon>Lophotrochozoa</taxon>
        <taxon>Mollusca</taxon>
        <taxon>Gastropoda</taxon>
        <taxon>Heterobranchia</taxon>
        <taxon>Euthyneura</taxon>
        <taxon>Panpulmonata</taxon>
        <taxon>Sacoglossa</taxon>
        <taxon>Placobranchoidea</taxon>
        <taxon>Plakobranchidae</taxon>
        <taxon>Elysia</taxon>
    </lineage>
</organism>
<evidence type="ECO:0000256" key="8">
    <source>
        <dbReference type="ARBA" id="ARBA00023004"/>
    </source>
</evidence>
<feature type="region of interest" description="Disordered" evidence="12">
    <location>
        <begin position="440"/>
        <end position="492"/>
    </location>
</feature>
<dbReference type="EMBL" id="JAWDGP010007596">
    <property type="protein sequence ID" value="KAK3711786.1"/>
    <property type="molecule type" value="Genomic_DNA"/>
</dbReference>
<feature type="compositionally biased region" description="Polar residues" evidence="12">
    <location>
        <begin position="2182"/>
        <end position="2198"/>
    </location>
</feature>
<keyword evidence="8 11" id="KW-0408">Iron</keyword>
<feature type="compositionally biased region" description="Polar residues" evidence="12">
    <location>
        <begin position="157"/>
        <end position="194"/>
    </location>
</feature>
<comment type="function">
    <text evidence="11">Dioxygenase that catalyzes the conversion of the modified genomic base 5-methylcytosine (5mC) into 5-hydroxymethylcytosine (5hmC) and plays a key role in epigenetic chromatin reprogramming during embryonic development.</text>
</comment>
<feature type="region of interest" description="Disordered" evidence="12">
    <location>
        <begin position="1239"/>
        <end position="1264"/>
    </location>
</feature>
<feature type="compositionally biased region" description="Low complexity" evidence="12">
    <location>
        <begin position="2623"/>
        <end position="2634"/>
    </location>
</feature>
<dbReference type="GO" id="GO:0040029">
    <property type="term" value="P:epigenetic regulation of gene expression"/>
    <property type="evidence" value="ECO:0007669"/>
    <property type="project" value="InterPro"/>
</dbReference>
<feature type="compositionally biased region" description="Low complexity" evidence="12">
    <location>
        <begin position="918"/>
        <end position="929"/>
    </location>
</feature>
<keyword evidence="4 11" id="KW-0479">Metal-binding</keyword>
<evidence type="ECO:0000256" key="11">
    <source>
        <dbReference type="RuleBase" id="RU367064"/>
    </source>
</evidence>
<comment type="cofactor">
    <cofactor evidence="11">
        <name>Zn(2+)</name>
        <dbReference type="ChEBI" id="CHEBI:29105"/>
    </cofactor>
    <text evidence="11">The zinc ions have a structural role.</text>
</comment>
<feature type="region of interest" description="Disordered" evidence="12">
    <location>
        <begin position="740"/>
        <end position="823"/>
    </location>
</feature>
<feature type="region of interest" description="Disordered" evidence="12">
    <location>
        <begin position="2510"/>
        <end position="2529"/>
    </location>
</feature>
<evidence type="ECO:0000313" key="14">
    <source>
        <dbReference type="EMBL" id="KAK3711786.1"/>
    </source>
</evidence>
<dbReference type="InterPro" id="IPR040175">
    <property type="entry name" value="TET1/2/3"/>
</dbReference>
<evidence type="ECO:0000256" key="1">
    <source>
        <dbReference type="ARBA" id="ARBA00004286"/>
    </source>
</evidence>
<feature type="compositionally biased region" description="Basic and acidic residues" evidence="12">
    <location>
        <begin position="813"/>
        <end position="823"/>
    </location>
</feature>
<dbReference type="GO" id="GO:0070579">
    <property type="term" value="F:DNA 5-methylcytosine dioxygenase activity"/>
    <property type="evidence" value="ECO:0007669"/>
    <property type="project" value="UniProtKB-UniRule"/>
</dbReference>
<feature type="compositionally biased region" description="Low complexity" evidence="12">
    <location>
        <begin position="320"/>
        <end position="330"/>
    </location>
</feature>
<dbReference type="GO" id="GO:0005634">
    <property type="term" value="C:nucleus"/>
    <property type="evidence" value="ECO:0007669"/>
    <property type="project" value="UniProtKB-UniRule"/>
</dbReference>
<comment type="cofactor">
    <cofactor evidence="11">
        <name>Fe(2+)</name>
        <dbReference type="ChEBI" id="CHEBI:29033"/>
    </cofactor>
    <text evidence="11">Binds 1 Fe(2+) ion per subunit.</text>
</comment>
<feature type="domain" description="Methylcytosine dioxygenase TET1-3 oxygenase" evidence="13">
    <location>
        <begin position="1520"/>
        <end position="2421"/>
    </location>
</feature>
<feature type="compositionally biased region" description="Polar residues" evidence="12">
    <location>
        <begin position="760"/>
        <end position="769"/>
    </location>
</feature>
<dbReference type="Pfam" id="PF12851">
    <property type="entry name" value="Tet_JBP"/>
    <property type="match status" value="1"/>
</dbReference>
<feature type="region of interest" description="Disordered" evidence="12">
    <location>
        <begin position="50"/>
        <end position="213"/>
    </location>
</feature>